<sequence>MRTRTALVAALGALTLLVSAAGSASAAEGEFGYVYTGLDGLPHDGVLVNPPDWVCVTLPEAAGEYVPPADSPRNGTDSRATLFTGPDCDGARYTLAPGGSASSRLKLRSVRFTPAFSQP</sequence>
<feature type="signal peptide" evidence="1">
    <location>
        <begin position="1"/>
        <end position="26"/>
    </location>
</feature>
<evidence type="ECO:0008006" key="4">
    <source>
        <dbReference type="Google" id="ProtNLM"/>
    </source>
</evidence>
<accession>A0A370B541</accession>
<name>A0A370B541_9ACTN</name>
<feature type="chain" id="PRO_5016852194" description="Secreted protein" evidence="1">
    <location>
        <begin position="27"/>
        <end position="119"/>
    </location>
</feature>
<dbReference type="OrthoDB" id="3542365at2"/>
<reference evidence="2 3" key="1">
    <citation type="submission" date="2018-07" db="EMBL/GenBank/DDBJ databases">
        <title>Streptomyces species from bats.</title>
        <authorList>
            <person name="Dunlap C."/>
        </authorList>
    </citation>
    <scope>NUCLEOTIDE SEQUENCE [LARGE SCALE GENOMIC DNA]</scope>
    <source>
        <strain evidence="2 3">AC230</strain>
    </source>
</reference>
<dbReference type="AlphaFoldDB" id="A0A370B541"/>
<keyword evidence="3" id="KW-1185">Reference proteome</keyword>
<proteinExistence type="predicted"/>
<dbReference type="EMBL" id="QQNA01000218">
    <property type="protein sequence ID" value="RDG35489.1"/>
    <property type="molecule type" value="Genomic_DNA"/>
</dbReference>
<gene>
    <name evidence="2" type="ORF">DVH02_25120</name>
</gene>
<dbReference type="RefSeq" id="WP_114626127.1">
    <property type="nucleotide sequence ID" value="NZ_QQNA01000218.1"/>
</dbReference>
<comment type="caution">
    <text evidence="2">The sequence shown here is derived from an EMBL/GenBank/DDBJ whole genome shotgun (WGS) entry which is preliminary data.</text>
</comment>
<dbReference type="Proteomes" id="UP000253741">
    <property type="component" value="Unassembled WGS sequence"/>
</dbReference>
<evidence type="ECO:0000313" key="3">
    <source>
        <dbReference type="Proteomes" id="UP000253741"/>
    </source>
</evidence>
<keyword evidence="1" id="KW-0732">Signal</keyword>
<organism evidence="2 3">
    <name type="scientific">Streptomyces corynorhini</name>
    <dbReference type="NCBI Taxonomy" id="2282652"/>
    <lineage>
        <taxon>Bacteria</taxon>
        <taxon>Bacillati</taxon>
        <taxon>Actinomycetota</taxon>
        <taxon>Actinomycetes</taxon>
        <taxon>Kitasatosporales</taxon>
        <taxon>Streptomycetaceae</taxon>
        <taxon>Streptomyces</taxon>
    </lineage>
</organism>
<protein>
    <recommendedName>
        <fullName evidence="4">Secreted protein</fullName>
    </recommendedName>
</protein>
<evidence type="ECO:0000313" key="2">
    <source>
        <dbReference type="EMBL" id="RDG35489.1"/>
    </source>
</evidence>
<evidence type="ECO:0000256" key="1">
    <source>
        <dbReference type="SAM" id="SignalP"/>
    </source>
</evidence>